<dbReference type="OMA" id="CTQIYGH"/>
<gene>
    <name evidence="2" type="ORF">SSOP1_1737</name>
</gene>
<evidence type="ECO:0000313" key="3">
    <source>
        <dbReference type="Proteomes" id="UP000076770"/>
    </source>
</evidence>
<accession>A0A157T348</accession>
<sequence length="95" mass="10805">MEFLSLLIFVSGIIVAFLTLYFSPDFGRVKPNKRSLSTIFLSIALTGIGLWLYSIDHSTYFCPNINAPQIHLVYFVEGMRSRHLCTLTYGHSQSQ</sequence>
<keyword evidence="1" id="KW-0812">Transmembrane</keyword>
<organism evidence="2 3">
    <name type="scientific">Saccharolobus solfataricus</name>
    <name type="common">Sulfolobus solfataricus</name>
    <dbReference type="NCBI Taxonomy" id="2287"/>
    <lineage>
        <taxon>Archaea</taxon>
        <taxon>Thermoproteota</taxon>
        <taxon>Thermoprotei</taxon>
        <taxon>Sulfolobales</taxon>
        <taxon>Sulfolobaceae</taxon>
        <taxon>Saccharolobus</taxon>
    </lineage>
</organism>
<protein>
    <submittedName>
        <fullName evidence="2">Uncharacterized protein</fullName>
    </submittedName>
</protein>
<evidence type="ECO:0000313" key="2">
    <source>
        <dbReference type="EMBL" id="SAI85291.1"/>
    </source>
</evidence>
<dbReference type="EMBL" id="LT549890">
    <property type="protein sequence ID" value="SAI85291.1"/>
    <property type="molecule type" value="Genomic_DNA"/>
</dbReference>
<keyword evidence="1" id="KW-1133">Transmembrane helix</keyword>
<dbReference type="AlphaFoldDB" id="A0A157T348"/>
<keyword evidence="1" id="KW-0472">Membrane</keyword>
<dbReference type="Proteomes" id="UP000076770">
    <property type="component" value="Chromosome i"/>
</dbReference>
<feature type="transmembrane region" description="Helical" evidence="1">
    <location>
        <begin position="6"/>
        <end position="23"/>
    </location>
</feature>
<dbReference type="PATRIC" id="fig|2287.9.peg.1819"/>
<feature type="transmembrane region" description="Helical" evidence="1">
    <location>
        <begin position="35"/>
        <end position="53"/>
    </location>
</feature>
<evidence type="ECO:0000256" key="1">
    <source>
        <dbReference type="SAM" id="Phobius"/>
    </source>
</evidence>
<name>A0A157T348_SACSO</name>
<proteinExistence type="predicted"/>
<reference evidence="3" key="1">
    <citation type="submission" date="2016-04" db="EMBL/GenBank/DDBJ databases">
        <authorList>
            <person name="Shah S.A."/>
            <person name="Garrett R.A."/>
        </authorList>
    </citation>
    <scope>NUCLEOTIDE SEQUENCE [LARGE SCALE GENOMIC DNA]</scope>
    <source>
        <strain evidence="3">ATCC 35091 / DSM 1616 / JCM 8930 / NBRC 15331 / P1</strain>
    </source>
</reference>